<organism evidence="2 3">
    <name type="scientific">Siminovitchia terrae</name>
    <name type="common">Bacillus terrae</name>
    <dbReference type="NCBI Taxonomy" id="1914933"/>
    <lineage>
        <taxon>Bacteria</taxon>
        <taxon>Bacillati</taxon>
        <taxon>Bacillota</taxon>
        <taxon>Bacilli</taxon>
        <taxon>Bacillales</taxon>
        <taxon>Bacillaceae</taxon>
        <taxon>Siminovitchia</taxon>
    </lineage>
</organism>
<accession>A0A429X3G4</accession>
<gene>
    <name evidence="2" type="ORF">D5F11_019945</name>
    <name evidence="1" type="ORF">J6TS1_51210</name>
</gene>
<comment type="caution">
    <text evidence="2">The sequence shown here is derived from an EMBL/GenBank/DDBJ whole genome shotgun (WGS) entry which is preliminary data.</text>
</comment>
<reference evidence="2 3" key="1">
    <citation type="submission" date="2018-12" db="EMBL/GenBank/DDBJ databases">
        <authorList>
            <person name="Sun L."/>
            <person name="Chen Z."/>
        </authorList>
    </citation>
    <scope>NUCLEOTIDE SEQUENCE [LARGE SCALE GENOMIC DNA]</scope>
    <source>
        <strain evidence="2 3">LMG 29736</strain>
    </source>
</reference>
<reference evidence="1 4" key="2">
    <citation type="submission" date="2021-03" db="EMBL/GenBank/DDBJ databases">
        <title>Antimicrobial resistance genes in bacteria isolated from Japanese honey, and their potential for conferring macrolide and lincosamide resistance in the American foulbrood pathogen Paenibacillus larvae.</title>
        <authorList>
            <person name="Okamoto M."/>
            <person name="Kumagai M."/>
            <person name="Kanamori H."/>
            <person name="Takamatsu D."/>
        </authorList>
    </citation>
    <scope>NUCLEOTIDE SEQUENCE [LARGE SCALE GENOMIC DNA]</scope>
    <source>
        <strain evidence="1 4">J6TS1</strain>
    </source>
</reference>
<proteinExistence type="predicted"/>
<evidence type="ECO:0000313" key="1">
    <source>
        <dbReference type="EMBL" id="GIN99251.1"/>
    </source>
</evidence>
<dbReference type="Pfam" id="PF06279">
    <property type="entry name" value="DUF1033"/>
    <property type="match status" value="1"/>
</dbReference>
<keyword evidence="4" id="KW-1185">Reference proteome</keyword>
<evidence type="ECO:0000313" key="3">
    <source>
        <dbReference type="Proteomes" id="UP000287296"/>
    </source>
</evidence>
<evidence type="ECO:0000313" key="2">
    <source>
        <dbReference type="EMBL" id="RST57906.1"/>
    </source>
</evidence>
<protein>
    <submittedName>
        <fullName evidence="2">DUF1033 family protein</fullName>
    </submittedName>
</protein>
<evidence type="ECO:0000313" key="4">
    <source>
        <dbReference type="Proteomes" id="UP000680670"/>
    </source>
</evidence>
<dbReference type="Proteomes" id="UP000680670">
    <property type="component" value="Unassembled WGS sequence"/>
</dbReference>
<dbReference type="EMBL" id="QYTW02000026">
    <property type="protein sequence ID" value="RST57906.1"/>
    <property type="molecule type" value="Genomic_DNA"/>
</dbReference>
<dbReference type="InterPro" id="IPR010434">
    <property type="entry name" value="DUF1033"/>
</dbReference>
<dbReference type="Proteomes" id="UP000287296">
    <property type="component" value="Unassembled WGS sequence"/>
</dbReference>
<dbReference type="OrthoDB" id="2389779at2"/>
<dbReference type="EMBL" id="BORJ01000022">
    <property type="protein sequence ID" value="GIN99251.1"/>
    <property type="molecule type" value="Genomic_DNA"/>
</dbReference>
<dbReference type="RefSeq" id="WP_120118609.1">
    <property type="nucleotide sequence ID" value="NZ_BORI01000006.1"/>
</dbReference>
<name>A0A429X3G4_SIMTE</name>
<sequence length="115" mass="13948">MVQQWEVILMKGESEPWWFFPEWRNDIIEMYTYSDSKAAIQQYVSLFQHLKEEFQCVKVKKTSLAAFWNKEDISYCEQCDDDLQLYYGLLILADGEPYQFPEDLEKPDMKRREIK</sequence>
<dbReference type="AlphaFoldDB" id="A0A429X3G4"/>